<dbReference type="Proteomes" id="UP000017747">
    <property type="component" value="Unassembled WGS sequence"/>
</dbReference>
<proteinExistence type="predicted"/>
<dbReference type="Pfam" id="PF07876">
    <property type="entry name" value="Dabb"/>
    <property type="match status" value="1"/>
</dbReference>
<keyword evidence="3" id="KW-1185">Reference proteome</keyword>
<dbReference type="InterPro" id="IPR011008">
    <property type="entry name" value="Dimeric_a/b-barrel"/>
</dbReference>
<dbReference type="AlphaFoldDB" id="V7I6V0"/>
<dbReference type="SUPFAM" id="SSF54909">
    <property type="entry name" value="Dimeric alpha+beta barrel"/>
    <property type="match status" value="1"/>
</dbReference>
<organism evidence="2 3">
    <name type="scientific">Youngiibacter fragilis 232.1</name>
    <dbReference type="NCBI Taxonomy" id="994573"/>
    <lineage>
        <taxon>Bacteria</taxon>
        <taxon>Bacillati</taxon>
        <taxon>Bacillota</taxon>
        <taxon>Clostridia</taxon>
        <taxon>Eubacteriales</taxon>
        <taxon>Clostridiaceae</taxon>
        <taxon>Youngiibacter</taxon>
    </lineage>
</organism>
<evidence type="ECO:0000259" key="1">
    <source>
        <dbReference type="PROSITE" id="PS51502"/>
    </source>
</evidence>
<dbReference type="EMBL" id="AXUN02000175">
    <property type="protein sequence ID" value="ETA80722.1"/>
    <property type="molecule type" value="Genomic_DNA"/>
</dbReference>
<feature type="domain" description="Stress-response A/B barrel" evidence="1">
    <location>
        <begin position="2"/>
        <end position="94"/>
    </location>
</feature>
<accession>V7I6V0</accession>
<comment type="caution">
    <text evidence="2">The sequence shown here is derived from an EMBL/GenBank/DDBJ whole genome shotgun (WGS) entry which is preliminary data.</text>
</comment>
<name>V7I6V0_9CLOT</name>
<dbReference type="STRING" id="994573.T472_0210310"/>
<sequence>MFYHVVMFKLKDNSPENMEKAREILMSMEGKIPELKGITVGKDTLFTGRSFDICLITTFDSKEDMDTYQDSYYHVEHVLKNIRPMIEKSAACDFLA</sequence>
<protein>
    <submittedName>
        <fullName evidence="2">Stress responsive protein</fullName>
    </submittedName>
</protein>
<reference evidence="2 3" key="1">
    <citation type="journal article" date="2014" name="Genome Announc.">
        <title>Genome Sequence of Youngiibacter fragilis, the Type Strain of the Genus Youngiibacter.</title>
        <authorList>
            <person name="Wawrik C.B."/>
            <person name="Callaghan A.V."/>
            <person name="Stamps B.W."/>
            <person name="Wawrik B."/>
        </authorList>
    </citation>
    <scope>NUCLEOTIDE SEQUENCE [LARGE SCALE GENOMIC DNA]</scope>
    <source>
        <strain evidence="2 3">232.1</strain>
    </source>
</reference>
<dbReference type="InterPro" id="IPR013097">
    <property type="entry name" value="Dabb"/>
</dbReference>
<dbReference type="SMART" id="SM00886">
    <property type="entry name" value="Dabb"/>
    <property type="match status" value="1"/>
</dbReference>
<evidence type="ECO:0000313" key="2">
    <source>
        <dbReference type="EMBL" id="ETA80722.1"/>
    </source>
</evidence>
<dbReference type="PANTHER" id="PTHR37832:SF1">
    <property type="entry name" value="STRESS-RESPONSE A_B BARREL DOMAIN-CONTAINING PROTEIN"/>
    <property type="match status" value="1"/>
</dbReference>
<dbReference type="OrthoDB" id="9808130at2"/>
<dbReference type="Gene3D" id="3.30.70.100">
    <property type="match status" value="1"/>
</dbReference>
<gene>
    <name evidence="2" type="ORF">T472_0210310</name>
</gene>
<dbReference type="eggNOG" id="ENOG5032YE5">
    <property type="taxonomic scope" value="Bacteria"/>
</dbReference>
<dbReference type="RefSeq" id="WP_023387151.1">
    <property type="nucleotide sequence ID" value="NZ_AXUN02000175.1"/>
</dbReference>
<dbReference type="PROSITE" id="PS51502">
    <property type="entry name" value="S_R_A_B_BARREL"/>
    <property type="match status" value="1"/>
</dbReference>
<dbReference type="PANTHER" id="PTHR37832">
    <property type="entry name" value="BLL2683 PROTEIN"/>
    <property type="match status" value="1"/>
</dbReference>
<evidence type="ECO:0000313" key="3">
    <source>
        <dbReference type="Proteomes" id="UP000017747"/>
    </source>
</evidence>